<dbReference type="InterPro" id="IPR032675">
    <property type="entry name" value="LRR_dom_sf"/>
</dbReference>
<keyword evidence="1" id="KW-0812">Transmembrane</keyword>
<feature type="transmembrane region" description="Helical" evidence="1">
    <location>
        <begin position="20"/>
        <end position="45"/>
    </location>
</feature>
<evidence type="ECO:0000313" key="2">
    <source>
        <dbReference type="EMBL" id="TWT99047.1"/>
    </source>
</evidence>
<comment type="caution">
    <text evidence="2">The sequence shown here is derived from an EMBL/GenBank/DDBJ whole genome shotgun (WGS) entry which is preliminary data.</text>
</comment>
<dbReference type="AlphaFoldDB" id="A0A5C6AHU5"/>
<dbReference type="EMBL" id="SJPM01000003">
    <property type="protein sequence ID" value="TWT99047.1"/>
    <property type="molecule type" value="Genomic_DNA"/>
</dbReference>
<sequence>MAKIPAKYIPGKFSLASWPAWIQMVVACLAGAFFGGYAASSAVLLKQEEAMERQLTSGAMDHFVRLGGEIIRQPEGRSPEGNPLIRRLGFYAIGDAFELQKAVFCGGTLPTAKELDFAPIGANQVGKGVVDGTLLRIVARNFPAIEYLDVSNCRVADLTAIQAMPNLKVLKLTNNPLEYAELQAFKQVKNVNELWIGWPDLNLEKDSLYRNPEVIKNLLKSVSEMPSLKKLYLYDIRLKDSDRKLLEGIEVINARMN</sequence>
<evidence type="ECO:0000256" key="1">
    <source>
        <dbReference type="SAM" id="Phobius"/>
    </source>
</evidence>
<gene>
    <name evidence="2" type="ORF">Pla100_22210</name>
</gene>
<keyword evidence="1" id="KW-1133">Transmembrane helix</keyword>
<keyword evidence="1" id="KW-0472">Membrane</keyword>
<dbReference type="Gene3D" id="3.80.10.10">
    <property type="entry name" value="Ribonuclease Inhibitor"/>
    <property type="match status" value="1"/>
</dbReference>
<dbReference type="SUPFAM" id="SSF52047">
    <property type="entry name" value="RNI-like"/>
    <property type="match status" value="1"/>
</dbReference>
<reference evidence="2 3" key="1">
    <citation type="submission" date="2019-02" db="EMBL/GenBank/DDBJ databases">
        <title>Deep-cultivation of Planctomycetes and their phenomic and genomic characterization uncovers novel biology.</title>
        <authorList>
            <person name="Wiegand S."/>
            <person name="Jogler M."/>
            <person name="Boedeker C."/>
            <person name="Pinto D."/>
            <person name="Vollmers J."/>
            <person name="Rivas-Marin E."/>
            <person name="Kohn T."/>
            <person name="Peeters S.H."/>
            <person name="Heuer A."/>
            <person name="Rast P."/>
            <person name="Oberbeckmann S."/>
            <person name="Bunk B."/>
            <person name="Jeske O."/>
            <person name="Meyerdierks A."/>
            <person name="Storesund J.E."/>
            <person name="Kallscheuer N."/>
            <person name="Luecker S."/>
            <person name="Lage O.M."/>
            <person name="Pohl T."/>
            <person name="Merkel B.J."/>
            <person name="Hornburger P."/>
            <person name="Mueller R.-W."/>
            <person name="Bruemmer F."/>
            <person name="Labrenz M."/>
            <person name="Spormann A.M."/>
            <person name="Op Den Camp H."/>
            <person name="Overmann J."/>
            <person name="Amann R."/>
            <person name="Jetten M.S.M."/>
            <person name="Mascher T."/>
            <person name="Medema M.H."/>
            <person name="Devos D.P."/>
            <person name="Kaster A.-K."/>
            <person name="Ovreas L."/>
            <person name="Rohde M."/>
            <person name="Galperin M.Y."/>
            <person name="Jogler C."/>
        </authorList>
    </citation>
    <scope>NUCLEOTIDE SEQUENCE [LARGE SCALE GENOMIC DNA]</scope>
    <source>
        <strain evidence="2 3">Pla100</strain>
    </source>
</reference>
<name>A0A5C6AHU5_9BACT</name>
<dbReference type="Proteomes" id="UP000316213">
    <property type="component" value="Unassembled WGS sequence"/>
</dbReference>
<dbReference type="PROSITE" id="PS51257">
    <property type="entry name" value="PROKAR_LIPOPROTEIN"/>
    <property type="match status" value="1"/>
</dbReference>
<protein>
    <submittedName>
        <fullName evidence="2">Leucine Rich repeats (2 copies)</fullName>
    </submittedName>
</protein>
<organism evidence="2 3">
    <name type="scientific">Neorhodopirellula pilleata</name>
    <dbReference type="NCBI Taxonomy" id="2714738"/>
    <lineage>
        <taxon>Bacteria</taxon>
        <taxon>Pseudomonadati</taxon>
        <taxon>Planctomycetota</taxon>
        <taxon>Planctomycetia</taxon>
        <taxon>Pirellulales</taxon>
        <taxon>Pirellulaceae</taxon>
        <taxon>Neorhodopirellula</taxon>
    </lineage>
</organism>
<accession>A0A5C6AHU5</accession>
<evidence type="ECO:0000313" key="3">
    <source>
        <dbReference type="Proteomes" id="UP000316213"/>
    </source>
</evidence>
<proteinExistence type="predicted"/>
<keyword evidence="3" id="KW-1185">Reference proteome</keyword>